<feature type="coiled-coil region" evidence="4">
    <location>
        <begin position="320"/>
        <end position="381"/>
    </location>
</feature>
<dbReference type="InterPro" id="IPR006709">
    <property type="entry name" value="SSU_processome_Utp14"/>
</dbReference>
<comment type="subcellular location">
    <subcellularLocation>
        <location evidence="1">Nucleus</location>
        <location evidence="1">Nucleolus</location>
    </subcellularLocation>
</comment>
<accession>A0A0S4TAD3</accession>
<evidence type="ECO:0000313" key="6">
    <source>
        <dbReference type="EMBL" id="CUV04142.1"/>
    </source>
</evidence>
<dbReference type="Proteomes" id="UP000199752">
    <property type="component" value="Chromosome 1"/>
</dbReference>
<proteinExistence type="predicted"/>
<gene>
    <name evidence="6" type="ORF">CHUDEA1_2000</name>
    <name evidence="7" type="ORF">GY17_00001205</name>
</gene>
<dbReference type="EMBL" id="JTAI01000044">
    <property type="protein sequence ID" value="PPS97086.1"/>
    <property type="molecule type" value="Genomic_DNA"/>
</dbReference>
<dbReference type="PANTHER" id="PTHR14150:SF12">
    <property type="entry name" value="U3 SMALL NUCLEOLAR RNA-ASSOCIATED PROTEIN 14 HOMOLOG A"/>
    <property type="match status" value="1"/>
</dbReference>
<feature type="region of interest" description="Disordered" evidence="5">
    <location>
        <begin position="42"/>
        <end position="66"/>
    </location>
</feature>
<feature type="compositionally biased region" description="Polar residues" evidence="5">
    <location>
        <begin position="549"/>
        <end position="564"/>
    </location>
</feature>
<reference evidence="7 8" key="3">
    <citation type="submission" date="2017-10" db="EMBL/GenBank/DDBJ databases">
        <title>Consistent, comparative and evidence-based genome annotation and re-annotation for the closely-related species, Cryptosporidium parvum, C. hominis and C. tyzzeri.</title>
        <authorList>
            <person name="Baptista R.P."/>
            <person name="Li Y."/>
            <person name="Sateriale A."/>
            <person name="Striepen B."/>
            <person name="Kissinger J.C."/>
        </authorList>
    </citation>
    <scope>NUCLEOTIDE SEQUENCE [LARGE SCALE GENOMIC DNA]</scope>
    <source>
        <strain evidence="7">30976</strain>
    </source>
</reference>
<sequence>MNLLNGEKKGGSNDHGSTIEYDKLINNVSNIVSESQYYRKGNMGNPNSFNSELTSSNFNESSESSGKVWSKEKINMKATIGNLMENLSGSIKAREAINQIKMLDTKHKTKGEIAEFLSPNKLYKLERKTQYDLTQKEMKHWGATIDRINRQEIISYGEPEKMDIVSTGQLATNYQPLDEFEQEFDNILKAMNRDDSKNAEILGHCDISPCNKIKDQSEKSFMKKLKFILFQQQRENKRLKKIKSKTWRKNRRKQMQIEEEKLLSLGEVEYPELVKKIRERYEEKRARIRLMRRQTARQKWAKMALRFGGNELQKNISDQAQKQHEEKKRIEQIIQNVSKNLDEGSELSDSDNETESNLHFIEKARKNINELRNSSNNLFDLKFIQRGIEYNNSLLDLELNQLDQENFQDKILINEPEGHLSNNVSDEIIQLSRPSVNEVMETKNQIQGVLNYNQDIIGINFKDNNLNNQLTSNMNDSNCLKSKMNEKNLNLTTKNVEKKRKIYLNIEDELERMANIDITENQESAQANSELLKHIFIEGSPDHIPNSVDIDNSSEPKSIIRSSNNKSVPGWGNWCSSVSRIMDLNIREEEDSSGKVKKLINSNRSIDKKLKKYCVNQVPYPYTSSDLYESTFRHPIGPEWNTTAIHNKLIQPKIQTRIGAVIKPLVYSKHLKNIQISDSFLEKWNLTKKCNRTKARF</sequence>
<dbReference type="VEuPathDB" id="CryptoDB:Chro.10229"/>
<keyword evidence="4" id="KW-0175">Coiled coil</keyword>
<evidence type="ECO:0000256" key="4">
    <source>
        <dbReference type="SAM" id="Coils"/>
    </source>
</evidence>
<dbReference type="OrthoDB" id="277439at2759"/>
<dbReference type="AlphaFoldDB" id="A0A0S4TAD3"/>
<feature type="region of interest" description="Disordered" evidence="5">
    <location>
        <begin position="544"/>
        <end position="564"/>
    </location>
</feature>
<dbReference type="VEuPathDB" id="CryptoDB:GY17_00001205"/>
<organism evidence="6">
    <name type="scientific">Cryptosporidium hominis</name>
    <dbReference type="NCBI Taxonomy" id="237895"/>
    <lineage>
        <taxon>Eukaryota</taxon>
        <taxon>Sar</taxon>
        <taxon>Alveolata</taxon>
        <taxon>Apicomplexa</taxon>
        <taxon>Conoidasida</taxon>
        <taxon>Coccidia</taxon>
        <taxon>Eucoccidiorida</taxon>
        <taxon>Eimeriorina</taxon>
        <taxon>Cryptosporidiidae</taxon>
        <taxon>Cryptosporidium</taxon>
    </lineage>
</organism>
<evidence type="ECO:0000313" key="7">
    <source>
        <dbReference type="EMBL" id="PPS97086.1"/>
    </source>
</evidence>
<feature type="compositionally biased region" description="Low complexity" evidence="5">
    <location>
        <begin position="47"/>
        <end position="65"/>
    </location>
</feature>
<evidence type="ECO:0000256" key="1">
    <source>
        <dbReference type="ARBA" id="ARBA00004604"/>
    </source>
</evidence>
<protein>
    <submittedName>
        <fullName evidence="7">Utp14 protein</fullName>
    </submittedName>
</protein>
<evidence type="ECO:0000256" key="5">
    <source>
        <dbReference type="SAM" id="MobiDB-lite"/>
    </source>
</evidence>
<keyword evidence="2" id="KW-0597">Phosphoprotein</keyword>
<dbReference type="Proteomes" id="UP001429100">
    <property type="component" value="Unassembled WGS sequence"/>
</dbReference>
<evidence type="ECO:0000256" key="2">
    <source>
        <dbReference type="ARBA" id="ARBA00022553"/>
    </source>
</evidence>
<evidence type="ECO:0000313" key="8">
    <source>
        <dbReference type="Proteomes" id="UP001429100"/>
    </source>
</evidence>
<reference evidence="7 8" key="1">
    <citation type="submission" date="2014-11" db="EMBL/GenBank/DDBJ databases">
        <title>Comparative genomic analysis of Cryptosporidium hominis reveals occurrence of genetic recombination in virulent subtypes.</title>
        <authorList>
            <person name="Guo Y."/>
            <person name="Tang K."/>
            <person name="Frace M."/>
            <person name="Li N."/>
            <person name="Roellig D.M."/>
            <person name="Sammons S."/>
            <person name="Knipe K."/>
            <person name="Rowe L."/>
            <person name="Feng Y."/>
            <person name="Xiao L."/>
        </authorList>
    </citation>
    <scope>NUCLEOTIDE SEQUENCE [LARGE SCALE GENOMIC DNA]</scope>
    <source>
        <strain evidence="7">30976</strain>
    </source>
</reference>
<dbReference type="EMBL" id="LN877947">
    <property type="protein sequence ID" value="CUV04142.1"/>
    <property type="molecule type" value="Genomic_DNA"/>
</dbReference>
<dbReference type="VEuPathDB" id="CryptoDB:ChTU502y2012_305g0180"/>
<evidence type="ECO:0000256" key="3">
    <source>
        <dbReference type="ARBA" id="ARBA00023242"/>
    </source>
</evidence>
<keyword evidence="3" id="KW-0539">Nucleus</keyword>
<name>A0A0S4TAD3_CRYHO</name>
<reference evidence="6" key="2">
    <citation type="submission" date="2015-08" db="EMBL/GenBank/DDBJ databases">
        <authorList>
            <person name="Babu N.S."/>
            <person name="Beckwith C.J."/>
            <person name="Beseler K.G."/>
            <person name="Brison A."/>
            <person name="Carone J.V."/>
            <person name="Caskin T.P."/>
            <person name="Diamond M."/>
            <person name="Durham M.E."/>
            <person name="Foxe J.M."/>
            <person name="Go M."/>
            <person name="Henderson B.A."/>
            <person name="Jones I.B."/>
            <person name="McGettigan J.A."/>
            <person name="Micheletti S.J."/>
            <person name="Nasrallah M.E."/>
            <person name="Ortiz D."/>
            <person name="Piller C.R."/>
            <person name="Privatt S.R."/>
            <person name="Schneider S.L."/>
            <person name="Sharp S."/>
            <person name="Smith T.C."/>
            <person name="Stanton J.D."/>
            <person name="Ullery H.E."/>
            <person name="Wilson R.J."/>
            <person name="Serrano M.G."/>
            <person name="Buck G."/>
            <person name="Lee V."/>
            <person name="Wang Y."/>
            <person name="Carvalho R."/>
            <person name="Voegtly L."/>
            <person name="Shi R."/>
            <person name="Duckworth R."/>
            <person name="Johnson A."/>
            <person name="Loviza R."/>
            <person name="Walstead R."/>
            <person name="Shah Z."/>
            <person name="Kiflezghi M."/>
            <person name="Wade K."/>
            <person name="Ball S.L."/>
            <person name="Bradley K.W."/>
            <person name="Asai D.J."/>
            <person name="Bowman C.A."/>
            <person name="Russell D.A."/>
            <person name="Pope W.H."/>
            <person name="Jacobs-Sera D."/>
            <person name="Hendrix R.W."/>
            <person name="Hatfull G.F."/>
        </authorList>
    </citation>
    <scope>NUCLEOTIDE SEQUENCE [LARGE SCALE GENOMIC DNA]</scope>
</reference>
<keyword evidence="8" id="KW-1185">Reference proteome</keyword>
<dbReference type="VEuPathDB" id="CryptoDB:CHUDEA1_2000"/>
<dbReference type="GO" id="GO:0006364">
    <property type="term" value="P:rRNA processing"/>
    <property type="evidence" value="ECO:0007669"/>
    <property type="project" value="InterPro"/>
</dbReference>
<dbReference type="Pfam" id="PF04615">
    <property type="entry name" value="Utp14"/>
    <property type="match status" value="2"/>
</dbReference>
<dbReference type="GO" id="GO:0032040">
    <property type="term" value="C:small-subunit processome"/>
    <property type="evidence" value="ECO:0007669"/>
    <property type="project" value="InterPro"/>
</dbReference>
<dbReference type="PANTHER" id="PTHR14150">
    <property type="entry name" value="U3 SMALL NUCLEOLAR RNA-ASSOCIATED PROTEIN 14"/>
    <property type="match status" value="1"/>
</dbReference>